<dbReference type="Proteomes" id="UP001141806">
    <property type="component" value="Unassembled WGS sequence"/>
</dbReference>
<dbReference type="InterPro" id="IPR037490">
    <property type="entry name" value="WAP"/>
</dbReference>
<evidence type="ECO:0008006" key="5">
    <source>
        <dbReference type="Google" id="ProtNLM"/>
    </source>
</evidence>
<proteinExistence type="predicted"/>
<gene>
    <name evidence="3" type="ORF">NE237_031974</name>
</gene>
<feature type="coiled-coil region" evidence="1">
    <location>
        <begin position="618"/>
        <end position="722"/>
    </location>
</feature>
<protein>
    <recommendedName>
        <fullName evidence="5">WPP domain-associated protein</fullName>
    </recommendedName>
</protein>
<dbReference type="AlphaFoldDB" id="A0A9Q0L2F3"/>
<accession>A0A9Q0L2F3</accession>
<evidence type="ECO:0000313" key="3">
    <source>
        <dbReference type="EMBL" id="KAJ4981137.1"/>
    </source>
</evidence>
<sequence>MESSEVLDGSGVCSAGVTSPSDGLMQPSSNFRESENIGSDLLDDFDSYFEDINDLLTISRMVSDTVVKGMWNSVTEELAEKIAMKELEVQALKERLQFYEAGAEKVKELCFSNVGSDVDWSQFGLQSSFLGTDLDQGKVEVCFGNLRRSAEEQFQRLQQDINGLKEFKVVERTMSGVGSQRVGGNIDDKWGEMDKTIDKLRIIVNSVFHQFHDMVYLSKTSFSEWQQHQKFQEEIEALVIQNSIKSLQKELKVQVCSGENINQLINEISSLRQELDFISKYLSSFESGHLPCHGSHETVEEWNATLKDNFNQKVSNHISLPSSPQEENGKIDPKSSSLGRMDSAQLKHMPKDELISFFKAEMAKMKRNHESMLQEKTEAYFSLRREILRERGPLSLRKDKEFDSLRKKIPEVILKLNGILKEKKELPVSYEDSMNIRILRDRIDALHSENRLLKDLLANKREEATCLSSQVSDTTDKMSHHSLTEADLVEETKKLKCVIEDLKMDVSVREEINICILRDVFRKLQWDVEDSDTKFRIMQDICAIIFREAVKDADAMMEWGITDSDVEYIIMQEICGIIHREAVKDAQAAVGLINAEYEKEKGNIVCLEAKLLGTKKVLRLETEEKEQLKQEKISLSKLMAEKEQLVLEMESQLMKEKECSELVFQERSQLKDHVNQQEKLLAESRRESCSTKSKFEEAIKRIDQYEGQIGQLDQKFKLAMKELTVADEERRGLHAAIQEKQSTISLVRSKEREHRKEMESIMFSIGGLSKAAAEFLCRLSKTVEQNSLRLEKLTSQCHPLVQKATILKRTGLVNKQRLERRYSDLQKAESEVDLLGDEVDTLLNLLEKIYIALDHYSPILRHYPGIMEILKLVRRELSGETIKQF</sequence>
<keyword evidence="4" id="KW-1185">Reference proteome</keyword>
<comment type="caution">
    <text evidence="3">The sequence shown here is derived from an EMBL/GenBank/DDBJ whole genome shotgun (WGS) entry which is preliminary data.</text>
</comment>
<keyword evidence="1" id="KW-0175">Coiled coil</keyword>
<feature type="coiled-coil region" evidence="1">
    <location>
        <begin position="75"/>
        <end position="109"/>
    </location>
</feature>
<evidence type="ECO:0000256" key="2">
    <source>
        <dbReference type="SAM" id="MobiDB-lite"/>
    </source>
</evidence>
<dbReference type="OrthoDB" id="619142at2759"/>
<dbReference type="EMBL" id="JAMYWD010000001">
    <property type="protein sequence ID" value="KAJ4981137.1"/>
    <property type="molecule type" value="Genomic_DNA"/>
</dbReference>
<feature type="compositionally biased region" description="Polar residues" evidence="2">
    <location>
        <begin position="315"/>
        <end position="326"/>
    </location>
</feature>
<organism evidence="3 4">
    <name type="scientific">Protea cynaroides</name>
    <dbReference type="NCBI Taxonomy" id="273540"/>
    <lineage>
        <taxon>Eukaryota</taxon>
        <taxon>Viridiplantae</taxon>
        <taxon>Streptophyta</taxon>
        <taxon>Embryophyta</taxon>
        <taxon>Tracheophyta</taxon>
        <taxon>Spermatophyta</taxon>
        <taxon>Magnoliopsida</taxon>
        <taxon>Proteales</taxon>
        <taxon>Proteaceae</taxon>
        <taxon>Protea</taxon>
    </lineage>
</organism>
<name>A0A9Q0L2F3_9MAGN</name>
<dbReference type="PANTHER" id="PTHR33883:SF10">
    <property type="entry name" value="WPP DOMAIN-ASSOCIATED PROTEIN"/>
    <property type="match status" value="1"/>
</dbReference>
<dbReference type="PANTHER" id="PTHR33883">
    <property type="entry name" value="WPP DOMAIN-ASSOCIATED PROTEIN"/>
    <property type="match status" value="1"/>
</dbReference>
<evidence type="ECO:0000313" key="4">
    <source>
        <dbReference type="Proteomes" id="UP001141806"/>
    </source>
</evidence>
<feature type="region of interest" description="Disordered" evidence="2">
    <location>
        <begin position="1"/>
        <end position="30"/>
    </location>
</feature>
<feature type="compositionally biased region" description="Polar residues" evidence="2">
    <location>
        <begin position="16"/>
        <end position="30"/>
    </location>
</feature>
<evidence type="ECO:0000256" key="1">
    <source>
        <dbReference type="SAM" id="Coils"/>
    </source>
</evidence>
<feature type="region of interest" description="Disordered" evidence="2">
    <location>
        <begin position="315"/>
        <end position="338"/>
    </location>
</feature>
<reference evidence="3" key="1">
    <citation type="journal article" date="2023" name="Plant J.">
        <title>The genome of the king protea, Protea cynaroides.</title>
        <authorList>
            <person name="Chang J."/>
            <person name="Duong T.A."/>
            <person name="Schoeman C."/>
            <person name="Ma X."/>
            <person name="Roodt D."/>
            <person name="Barker N."/>
            <person name="Li Z."/>
            <person name="Van de Peer Y."/>
            <person name="Mizrachi E."/>
        </authorList>
    </citation>
    <scope>NUCLEOTIDE SEQUENCE</scope>
    <source>
        <tissue evidence="3">Young leaves</tissue>
    </source>
</reference>